<accession>A0AAV5REG3</accession>
<evidence type="ECO:0000313" key="2">
    <source>
        <dbReference type="Proteomes" id="UP001378960"/>
    </source>
</evidence>
<dbReference type="AlphaFoldDB" id="A0AAV5REG3"/>
<proteinExistence type="predicted"/>
<evidence type="ECO:0000313" key="1">
    <source>
        <dbReference type="EMBL" id="GMM48986.1"/>
    </source>
</evidence>
<comment type="caution">
    <text evidence="1">The sequence shown here is derived from an EMBL/GenBank/DDBJ whole genome shotgun (WGS) entry which is preliminary data.</text>
</comment>
<sequence length="453" mass="51748">MEGIVKVPTPIVEVSPIQISVKPNRKGLSQNIIEDENIFTFSNIAATSLERKSSLGTSHSSFSSSYTQMLSSRQSSVSSYNDTSISPIITPSFKSTCSLKKASSFSNFQKSFILNGEDPLSNSSSFESVCPLTEDKYHPLQIRKNSYYDDDNNHNEYETKNDNTNQLENQSLEFHTDSLINNSSNTISIPTIDNNNNDNKFSISDCIHNFNNSFNLTYSVSNHFNNMKIFQDIPLETFSQKFESLPTQYDNNININSTLPDFNIRIPIHLNGKTTYMREQRTNPKYLLIYAQINSIRKNNIFKDISDLEIDIFDDILLERYAECIECIGCISNNCLFDSLFRLRLEESLQNSNIFKKIDSQYINLIKLASISRFKICSMIDLQPRNDSLPNMNNIIDNILPNNISIENFNKPWLNLIDFKSEISSINKSAGLLKFGKNIQYVSKNSYKDTSVE</sequence>
<protein>
    <submittedName>
        <fullName evidence="1">Uncharacterized protein</fullName>
    </submittedName>
</protein>
<name>A0AAV5REG3_PICKL</name>
<keyword evidence="2" id="KW-1185">Reference proteome</keyword>
<organism evidence="1 2">
    <name type="scientific">Pichia kluyveri</name>
    <name type="common">Yeast</name>
    <dbReference type="NCBI Taxonomy" id="36015"/>
    <lineage>
        <taxon>Eukaryota</taxon>
        <taxon>Fungi</taxon>
        <taxon>Dikarya</taxon>
        <taxon>Ascomycota</taxon>
        <taxon>Saccharomycotina</taxon>
        <taxon>Pichiomycetes</taxon>
        <taxon>Pichiales</taxon>
        <taxon>Pichiaceae</taxon>
        <taxon>Pichia</taxon>
    </lineage>
</organism>
<gene>
    <name evidence="1" type="ORF">DAPK24_055840</name>
</gene>
<reference evidence="1 2" key="1">
    <citation type="journal article" date="2023" name="Elife">
        <title>Identification of key yeast species and microbe-microbe interactions impacting larval growth of Drosophila in the wild.</title>
        <authorList>
            <person name="Mure A."/>
            <person name="Sugiura Y."/>
            <person name="Maeda R."/>
            <person name="Honda K."/>
            <person name="Sakurai N."/>
            <person name="Takahashi Y."/>
            <person name="Watada M."/>
            <person name="Katoh T."/>
            <person name="Gotoh A."/>
            <person name="Gotoh Y."/>
            <person name="Taniguchi I."/>
            <person name="Nakamura K."/>
            <person name="Hayashi T."/>
            <person name="Katayama T."/>
            <person name="Uemura T."/>
            <person name="Hattori Y."/>
        </authorList>
    </citation>
    <scope>NUCLEOTIDE SEQUENCE [LARGE SCALE GENOMIC DNA]</scope>
    <source>
        <strain evidence="1 2">PK-24</strain>
    </source>
</reference>
<dbReference type="Proteomes" id="UP001378960">
    <property type="component" value="Unassembled WGS sequence"/>
</dbReference>
<dbReference type="EMBL" id="BTGB01000009">
    <property type="protein sequence ID" value="GMM48986.1"/>
    <property type="molecule type" value="Genomic_DNA"/>
</dbReference>